<name>A0A0N7LV33_9RHOB</name>
<dbReference type="SUPFAM" id="SSF161098">
    <property type="entry name" value="MetI-like"/>
    <property type="match status" value="1"/>
</dbReference>
<dbReference type="GO" id="GO:0005886">
    <property type="term" value="C:plasma membrane"/>
    <property type="evidence" value="ECO:0007669"/>
    <property type="project" value="UniProtKB-SubCell"/>
</dbReference>
<evidence type="ECO:0000313" key="15">
    <source>
        <dbReference type="Proteomes" id="UP000051887"/>
    </source>
</evidence>
<comment type="function">
    <text evidence="10">Part of the ABC transporter complex UgpBAEC involved in sn-glycerol-3-phosphate (G3P) import. Probably responsible for the translocation of the substrate across the membrane.</text>
</comment>
<feature type="transmembrane region" description="Helical" evidence="9">
    <location>
        <begin position="105"/>
        <end position="126"/>
    </location>
</feature>
<dbReference type="PANTHER" id="PTHR43744:SF8">
    <property type="entry name" value="SN-GLYCEROL-3-PHOSPHATE TRANSPORT SYSTEM PERMEASE PROTEIN UGPE"/>
    <property type="match status" value="1"/>
</dbReference>
<dbReference type="Gene3D" id="1.10.3720.10">
    <property type="entry name" value="MetI-like"/>
    <property type="match status" value="1"/>
</dbReference>
<sequence>MSRPSKHRHLFPKQGLDHLILILGSLFMLGPLAVVLLGSLNTAGDPLAAYRRILLTPDLFGNGVNATDMMINSFIVAGGIAGLKTLVSILAAFALVCFNLRHRDLIFGLILLPLFFPIETRILPTFLVTSQMGLVNSYGGMILPVVASGLGVLIFRQSLSQIPAELMEAARLDGAGPLRYLFDILLPVSLPMIAALFTILFVLGWNQYLWPLMVATTSEEHYTLVRGIERVGAGSSSGRAFAMLAMLPPLVLMLFTQRWITRGLTLSWK</sequence>
<evidence type="ECO:0000256" key="2">
    <source>
        <dbReference type="ARBA" id="ARBA00011557"/>
    </source>
</evidence>
<dbReference type="GO" id="GO:0055085">
    <property type="term" value="P:transmembrane transport"/>
    <property type="evidence" value="ECO:0007669"/>
    <property type="project" value="InterPro"/>
</dbReference>
<keyword evidence="8 9" id="KW-0472">Membrane</keyword>
<keyword evidence="4 9" id="KW-0813">Transport</keyword>
<evidence type="ECO:0000259" key="11">
    <source>
        <dbReference type="PROSITE" id="PS50928"/>
    </source>
</evidence>
<keyword evidence="14" id="KW-1185">Reference proteome</keyword>
<feature type="transmembrane region" description="Helical" evidence="9">
    <location>
        <begin position="240"/>
        <end position="260"/>
    </location>
</feature>
<dbReference type="PANTHER" id="PTHR43744">
    <property type="entry name" value="ABC TRANSPORTER PERMEASE PROTEIN MG189-RELATED-RELATED"/>
    <property type="match status" value="1"/>
</dbReference>
<evidence type="ECO:0000313" key="13">
    <source>
        <dbReference type="EMBL" id="CUH71650.1"/>
    </source>
</evidence>
<evidence type="ECO:0000256" key="4">
    <source>
        <dbReference type="ARBA" id="ARBA00022448"/>
    </source>
</evidence>
<dbReference type="RefSeq" id="WP_058242957.1">
    <property type="nucleotide sequence ID" value="NZ_CYSB01000024.1"/>
</dbReference>
<reference evidence="12 14" key="2">
    <citation type="submission" date="2015-09" db="EMBL/GenBank/DDBJ databases">
        <authorList>
            <person name="Rodrigo-Torres L."/>
            <person name="Arahal D.R."/>
        </authorList>
    </citation>
    <scope>NUCLEOTIDE SEQUENCE [LARGE SCALE GENOMIC DNA]</scope>
    <source>
        <strain evidence="12 14">CECT 5118</strain>
    </source>
</reference>
<evidence type="ECO:0000313" key="14">
    <source>
        <dbReference type="Proteomes" id="UP000051086"/>
    </source>
</evidence>
<keyword evidence="5 10" id="KW-1003">Cell membrane</keyword>
<keyword evidence="10" id="KW-0997">Cell inner membrane</keyword>
<evidence type="ECO:0000256" key="3">
    <source>
        <dbReference type="ARBA" id="ARBA00020515"/>
    </source>
</evidence>
<proteinExistence type="inferred from homology"/>
<feature type="transmembrane region" description="Helical" evidence="9">
    <location>
        <begin position="138"/>
        <end position="159"/>
    </location>
</feature>
<dbReference type="CDD" id="cd06261">
    <property type="entry name" value="TM_PBP2"/>
    <property type="match status" value="1"/>
</dbReference>
<feature type="domain" description="ABC transmembrane type-1" evidence="11">
    <location>
        <begin position="70"/>
        <end position="256"/>
    </location>
</feature>
<reference evidence="13 15" key="1">
    <citation type="submission" date="2015-09" db="EMBL/GenBank/DDBJ databases">
        <authorList>
            <consortium name="Swine Surveillance"/>
        </authorList>
    </citation>
    <scope>NUCLEOTIDE SEQUENCE [LARGE SCALE GENOMIC DNA]</scope>
    <source>
        <strain evidence="13 15">5120</strain>
    </source>
</reference>
<keyword evidence="6 9" id="KW-0812">Transmembrane</keyword>
<dbReference type="Proteomes" id="UP000051887">
    <property type="component" value="Unassembled WGS sequence"/>
</dbReference>
<dbReference type="EMBL" id="CYSB01000024">
    <property type="protein sequence ID" value="CUH65178.1"/>
    <property type="molecule type" value="Genomic_DNA"/>
</dbReference>
<evidence type="ECO:0000256" key="8">
    <source>
        <dbReference type="ARBA" id="ARBA00023136"/>
    </source>
</evidence>
<evidence type="ECO:0000256" key="9">
    <source>
        <dbReference type="RuleBase" id="RU363032"/>
    </source>
</evidence>
<evidence type="ECO:0000256" key="5">
    <source>
        <dbReference type="ARBA" id="ARBA00022475"/>
    </source>
</evidence>
<evidence type="ECO:0000256" key="10">
    <source>
        <dbReference type="RuleBase" id="RU363056"/>
    </source>
</evidence>
<comment type="similarity">
    <text evidence="9">Belongs to the binding-protein-dependent transport system permease family.</text>
</comment>
<dbReference type="InterPro" id="IPR000515">
    <property type="entry name" value="MetI-like"/>
</dbReference>
<gene>
    <name evidence="13" type="primary">araQ_4</name>
    <name evidence="12" type="synonym">araQ_3</name>
    <name evidence="10" type="synonym">ugpE</name>
    <name evidence="12" type="ORF">TL5118_01204</name>
    <name evidence="13" type="ORF">TL5120_01440</name>
</gene>
<dbReference type="AlphaFoldDB" id="A0A0N7LV33"/>
<feature type="transmembrane region" description="Helical" evidence="9">
    <location>
        <begin position="20"/>
        <end position="40"/>
    </location>
</feature>
<protein>
    <recommendedName>
        <fullName evidence="3 10">sn-glycerol-3-phosphate transport system permease protein UgpE</fullName>
    </recommendedName>
</protein>
<keyword evidence="7 9" id="KW-1133">Transmembrane helix</keyword>
<comment type="subcellular location">
    <subcellularLocation>
        <location evidence="10">Cell inner membrane</location>
        <topology evidence="10">Multi-pass membrane protein</topology>
    </subcellularLocation>
    <subcellularLocation>
        <location evidence="1 9">Cell membrane</location>
        <topology evidence="1 9">Multi-pass membrane protein</topology>
    </subcellularLocation>
</comment>
<feature type="transmembrane region" description="Helical" evidence="9">
    <location>
        <begin position="180"/>
        <end position="203"/>
    </location>
</feature>
<comment type="subunit">
    <text evidence="2 10">The complex is composed of two ATP-binding proteins (UgpC), two transmembrane proteins (UgpA and UgpE) and a solute-binding protein (UgpB).</text>
</comment>
<dbReference type="InterPro" id="IPR035906">
    <property type="entry name" value="MetI-like_sf"/>
</dbReference>
<feature type="transmembrane region" description="Helical" evidence="9">
    <location>
        <begin position="74"/>
        <end position="98"/>
    </location>
</feature>
<accession>A0A0N7LV33</accession>
<evidence type="ECO:0000256" key="1">
    <source>
        <dbReference type="ARBA" id="ARBA00004651"/>
    </source>
</evidence>
<dbReference type="PROSITE" id="PS50928">
    <property type="entry name" value="ABC_TM1"/>
    <property type="match status" value="1"/>
</dbReference>
<dbReference type="Proteomes" id="UP000051086">
    <property type="component" value="Unassembled WGS sequence"/>
</dbReference>
<dbReference type="Pfam" id="PF00528">
    <property type="entry name" value="BPD_transp_1"/>
    <property type="match status" value="1"/>
</dbReference>
<organism evidence="13 15">
    <name type="scientific">Thalassovita autumnalis</name>
    <dbReference type="NCBI Taxonomy" id="2072972"/>
    <lineage>
        <taxon>Bacteria</taxon>
        <taxon>Pseudomonadati</taxon>
        <taxon>Pseudomonadota</taxon>
        <taxon>Alphaproteobacteria</taxon>
        <taxon>Rhodobacterales</taxon>
        <taxon>Roseobacteraceae</taxon>
        <taxon>Thalassovita</taxon>
    </lineage>
</organism>
<dbReference type="EMBL" id="CYSC01000024">
    <property type="protein sequence ID" value="CUH71650.1"/>
    <property type="molecule type" value="Genomic_DNA"/>
</dbReference>
<evidence type="ECO:0000313" key="12">
    <source>
        <dbReference type="EMBL" id="CUH65178.1"/>
    </source>
</evidence>
<dbReference type="OrthoDB" id="9815445at2"/>
<evidence type="ECO:0000256" key="7">
    <source>
        <dbReference type="ARBA" id="ARBA00022989"/>
    </source>
</evidence>
<evidence type="ECO:0000256" key="6">
    <source>
        <dbReference type="ARBA" id="ARBA00022692"/>
    </source>
</evidence>